<organism evidence="9 10">
    <name type="scientific">Feifania hominis</name>
    <dbReference type="NCBI Taxonomy" id="2763660"/>
    <lineage>
        <taxon>Bacteria</taxon>
        <taxon>Bacillati</taxon>
        <taxon>Bacillota</taxon>
        <taxon>Clostridia</taxon>
        <taxon>Eubacteriales</taxon>
        <taxon>Feifaniaceae</taxon>
        <taxon>Feifania</taxon>
    </lineage>
</organism>
<keyword evidence="10" id="KW-1185">Reference proteome</keyword>
<reference evidence="9" key="1">
    <citation type="submission" date="2020-08" db="EMBL/GenBank/DDBJ databases">
        <title>Genome public.</title>
        <authorList>
            <person name="Liu C."/>
            <person name="Sun Q."/>
        </authorList>
    </citation>
    <scope>NUCLEOTIDE SEQUENCE</scope>
    <source>
        <strain evidence="9">BX7</strain>
    </source>
</reference>
<dbReference type="InterPro" id="IPR014746">
    <property type="entry name" value="Gln_synth/guanido_kin_cat_dom"/>
</dbReference>
<evidence type="ECO:0000259" key="7">
    <source>
        <dbReference type="PROSITE" id="PS51986"/>
    </source>
</evidence>
<dbReference type="RefSeq" id="WP_249299976.1">
    <property type="nucleotide sequence ID" value="NZ_JACRSP010000002.1"/>
</dbReference>
<gene>
    <name evidence="9" type="ORF">H8695_05875</name>
</gene>
<protein>
    <submittedName>
        <fullName evidence="9">Glutamine synthetase</fullName>
    </submittedName>
</protein>
<dbReference type="GO" id="GO:0004356">
    <property type="term" value="F:glutamine synthetase activity"/>
    <property type="evidence" value="ECO:0007669"/>
    <property type="project" value="InterPro"/>
</dbReference>
<dbReference type="Proteomes" id="UP000620366">
    <property type="component" value="Unassembled WGS sequence"/>
</dbReference>
<evidence type="ECO:0000256" key="5">
    <source>
        <dbReference type="PROSITE-ProRule" id="PRU01330"/>
    </source>
</evidence>
<dbReference type="InterPro" id="IPR008146">
    <property type="entry name" value="Gln_synth_cat_dom"/>
</dbReference>
<dbReference type="PROSITE" id="PS51986">
    <property type="entry name" value="GS_BETA_GRASP"/>
    <property type="match status" value="1"/>
</dbReference>
<dbReference type="SUPFAM" id="SSF54368">
    <property type="entry name" value="Glutamine synthetase, N-terminal domain"/>
    <property type="match status" value="1"/>
</dbReference>
<dbReference type="GO" id="GO:0006542">
    <property type="term" value="P:glutamine biosynthetic process"/>
    <property type="evidence" value="ECO:0007669"/>
    <property type="project" value="InterPro"/>
</dbReference>
<dbReference type="SUPFAM" id="SSF55931">
    <property type="entry name" value="Glutamine synthetase/guanido kinase"/>
    <property type="match status" value="1"/>
</dbReference>
<evidence type="ECO:0000313" key="10">
    <source>
        <dbReference type="Proteomes" id="UP000620366"/>
    </source>
</evidence>
<accession>A0A926DFS4</accession>
<evidence type="ECO:0000256" key="2">
    <source>
        <dbReference type="ARBA" id="ARBA00022598"/>
    </source>
</evidence>
<evidence type="ECO:0000256" key="4">
    <source>
        <dbReference type="ARBA" id="ARBA00022840"/>
    </source>
</evidence>
<evidence type="ECO:0000256" key="1">
    <source>
        <dbReference type="ARBA" id="ARBA00009897"/>
    </source>
</evidence>
<dbReference type="PANTHER" id="PTHR43785:SF12">
    <property type="entry name" value="TYPE-1 GLUTAMINE SYNTHETASE 2"/>
    <property type="match status" value="1"/>
</dbReference>
<sequence>MNTTRSEVLQFVQENDVKFIRLAFCDIFGTLKNIAIMSSELPRAFEHGISFDASAVQGFMNIEESDLLLFPDPSTITVLPWRPQQGRVARFFCDIRHPDGRPFEGDGRTVLGHAIERAAQLGYTCKIGSECEFYLFELDADGNPTLCPQDHAGYLDVSPMDRGENVRREICLSLEEMGIAPESSHHEQGPGQNEIDFHYGDALAAADNLASFKSVVKAVALQNGLFASFLPKPLKNVSGSGLHINMSLFRDGANIFRTDGVTHCRDAESFIAGILRRVCEITVFLNPLTNSYHRFGSFEAPKYVTWSHQNRSPLIRIPAAKGEYSRMELRSADPACNPYFAFALLIFAGLEGIRDGLPLGEPSNFDLLQVDLSGRRKELEKLPETLGAAVELARQSAFLRSVLPETTIDKYLDSKLAQWREYSIAEDRELFERNTYFEII</sequence>
<comment type="similarity">
    <text evidence="1 5 6">Belongs to the glutamine synthetase family.</text>
</comment>
<dbReference type="SMART" id="SM01230">
    <property type="entry name" value="Gln-synt_C"/>
    <property type="match status" value="1"/>
</dbReference>
<feature type="domain" description="GS beta-grasp" evidence="7">
    <location>
        <begin position="15"/>
        <end position="100"/>
    </location>
</feature>
<evidence type="ECO:0000256" key="6">
    <source>
        <dbReference type="RuleBase" id="RU000384"/>
    </source>
</evidence>
<dbReference type="Pfam" id="PF00120">
    <property type="entry name" value="Gln-synt_C"/>
    <property type="match status" value="1"/>
</dbReference>
<dbReference type="Gene3D" id="3.30.590.10">
    <property type="entry name" value="Glutamine synthetase/guanido kinase, catalytic domain"/>
    <property type="match status" value="1"/>
</dbReference>
<dbReference type="AlphaFoldDB" id="A0A926DFS4"/>
<dbReference type="PANTHER" id="PTHR43785">
    <property type="entry name" value="GAMMA-GLUTAMYLPUTRESCINE SYNTHETASE"/>
    <property type="match status" value="1"/>
</dbReference>
<proteinExistence type="inferred from homology"/>
<dbReference type="GO" id="GO:0005524">
    <property type="term" value="F:ATP binding"/>
    <property type="evidence" value="ECO:0007669"/>
    <property type="project" value="UniProtKB-KW"/>
</dbReference>
<dbReference type="EMBL" id="JACRSP010000002">
    <property type="protein sequence ID" value="MBC8536220.1"/>
    <property type="molecule type" value="Genomic_DNA"/>
</dbReference>
<keyword evidence="2" id="KW-0436">Ligase</keyword>
<evidence type="ECO:0000256" key="3">
    <source>
        <dbReference type="ARBA" id="ARBA00022741"/>
    </source>
</evidence>
<dbReference type="InterPro" id="IPR036651">
    <property type="entry name" value="Gln_synt_N_sf"/>
</dbReference>
<evidence type="ECO:0000259" key="8">
    <source>
        <dbReference type="PROSITE" id="PS51987"/>
    </source>
</evidence>
<evidence type="ECO:0000313" key="9">
    <source>
        <dbReference type="EMBL" id="MBC8536220.1"/>
    </source>
</evidence>
<dbReference type="Gene3D" id="3.10.20.70">
    <property type="entry name" value="Glutamine synthetase, N-terminal domain"/>
    <property type="match status" value="1"/>
</dbReference>
<keyword evidence="4" id="KW-0067">ATP-binding</keyword>
<comment type="caution">
    <text evidence="9">The sequence shown here is derived from an EMBL/GenBank/DDBJ whole genome shotgun (WGS) entry which is preliminary data.</text>
</comment>
<dbReference type="InterPro" id="IPR008147">
    <property type="entry name" value="Gln_synt_N"/>
</dbReference>
<dbReference type="Pfam" id="PF03951">
    <property type="entry name" value="Gln-synt_N"/>
    <property type="match status" value="1"/>
</dbReference>
<keyword evidence="3" id="KW-0547">Nucleotide-binding</keyword>
<feature type="domain" description="GS catalytic" evidence="8">
    <location>
        <begin position="107"/>
        <end position="440"/>
    </location>
</feature>
<name>A0A926DFS4_9FIRM</name>
<dbReference type="PROSITE" id="PS51987">
    <property type="entry name" value="GS_CATALYTIC"/>
    <property type="match status" value="1"/>
</dbReference>